<name>A0A291R0K5_9BACT</name>
<keyword evidence="2" id="KW-1185">Reference proteome</keyword>
<evidence type="ECO:0000313" key="2">
    <source>
        <dbReference type="Proteomes" id="UP000220133"/>
    </source>
</evidence>
<dbReference type="Proteomes" id="UP000220133">
    <property type="component" value="Chromosome"/>
</dbReference>
<sequence>MTDIDISVGLVLLDDTDSLQVISTNKADKWTPCTFTDNIPSETFSWGDYPSRMKKWMKHDEDEEYDHELYEITAVPEFSHIVGQSIQDVEILHIDEQSPFGVKLMFEKDYIVSSPIPAGNTIETKQFNQGNKIHHFAKVWKARFASLKYKLENGYIE</sequence>
<dbReference type="EMBL" id="CP023777">
    <property type="protein sequence ID" value="ATL49633.1"/>
    <property type="molecule type" value="Genomic_DNA"/>
</dbReference>
<protein>
    <submittedName>
        <fullName evidence="1">Uncharacterized protein</fullName>
    </submittedName>
</protein>
<organism evidence="1 2">
    <name type="scientific">Chitinophaga caeni</name>
    <dbReference type="NCBI Taxonomy" id="2029983"/>
    <lineage>
        <taxon>Bacteria</taxon>
        <taxon>Pseudomonadati</taxon>
        <taxon>Bacteroidota</taxon>
        <taxon>Chitinophagia</taxon>
        <taxon>Chitinophagales</taxon>
        <taxon>Chitinophagaceae</taxon>
        <taxon>Chitinophaga</taxon>
    </lineage>
</organism>
<reference evidence="1 2" key="1">
    <citation type="submission" date="2017-10" db="EMBL/GenBank/DDBJ databases">
        <title>Paenichitinophaga pekingensis gen. nov., sp. nov., isolated from activated sludge.</title>
        <authorList>
            <person name="Jin D."/>
            <person name="Kong X."/>
            <person name="Deng Y."/>
            <person name="Bai Z."/>
        </authorList>
    </citation>
    <scope>NUCLEOTIDE SEQUENCE [LARGE SCALE GENOMIC DNA]</scope>
    <source>
        <strain evidence="1 2">13</strain>
    </source>
</reference>
<gene>
    <name evidence="1" type="ORF">COR50_22015</name>
</gene>
<evidence type="ECO:0000313" key="1">
    <source>
        <dbReference type="EMBL" id="ATL49633.1"/>
    </source>
</evidence>
<dbReference type="KEGG" id="cbae:COR50_22015"/>
<dbReference type="AlphaFoldDB" id="A0A291R0K5"/>
<proteinExistence type="predicted"/>
<accession>A0A291R0K5</accession>